<keyword evidence="3" id="KW-1185">Reference proteome</keyword>
<dbReference type="Proteomes" id="UP000291469">
    <property type="component" value="Chromosome"/>
</dbReference>
<evidence type="ECO:0000313" key="2">
    <source>
        <dbReference type="EMBL" id="QBI19691.1"/>
    </source>
</evidence>
<dbReference type="OrthoDB" id="6165637at2"/>
<keyword evidence="1" id="KW-0812">Transmembrane</keyword>
<dbReference type="KEGG" id="erz:ER308_09115"/>
<proteinExistence type="predicted"/>
<protein>
    <recommendedName>
        <fullName evidence="4">DUF2178 domain-containing protein</fullName>
    </recommendedName>
</protein>
<evidence type="ECO:0008006" key="4">
    <source>
        <dbReference type="Google" id="ProtNLM"/>
    </source>
</evidence>
<organism evidence="2 3">
    <name type="scientific">Egibacter rhizosphaerae</name>
    <dbReference type="NCBI Taxonomy" id="1670831"/>
    <lineage>
        <taxon>Bacteria</taxon>
        <taxon>Bacillati</taxon>
        <taxon>Actinomycetota</taxon>
        <taxon>Nitriliruptoria</taxon>
        <taxon>Egibacterales</taxon>
        <taxon>Egibacteraceae</taxon>
        <taxon>Egibacter</taxon>
    </lineage>
</organism>
<feature type="transmembrane region" description="Helical" evidence="1">
    <location>
        <begin position="46"/>
        <end position="65"/>
    </location>
</feature>
<reference evidence="2 3" key="1">
    <citation type="submission" date="2019-01" db="EMBL/GenBank/DDBJ databases">
        <title>Egibacter rhizosphaerae EGI 80759T.</title>
        <authorList>
            <person name="Chen D.-D."/>
            <person name="Tian Y."/>
            <person name="Jiao J.-Y."/>
            <person name="Zhang X.-T."/>
            <person name="Zhang Y.-G."/>
            <person name="Zhang Y."/>
            <person name="Xiao M."/>
            <person name="Shu W.-S."/>
            <person name="Li W.-J."/>
        </authorList>
    </citation>
    <scope>NUCLEOTIDE SEQUENCE [LARGE SCALE GENOMIC DNA]</scope>
    <source>
        <strain evidence="2 3">EGI 80759</strain>
    </source>
</reference>
<dbReference type="RefSeq" id="WP_131154688.1">
    <property type="nucleotide sequence ID" value="NZ_CP036402.1"/>
</dbReference>
<sequence length="140" mass="15187">MTTADRPSHRPAAPGRRRPVWVPLFSLALGVIGLLVPWLAADALDVGLRNLGIMTAFAAILWLGQRFEVVQILSRDHHTEERHATIQLRATSTAYIAVVAVAVVGFFWELAQGAPGPFTLIAAVGGFTHIAATIVLRFRL</sequence>
<keyword evidence="1" id="KW-0472">Membrane</keyword>
<gene>
    <name evidence="2" type="ORF">ER308_09115</name>
</gene>
<keyword evidence="1" id="KW-1133">Transmembrane helix</keyword>
<feature type="transmembrane region" description="Helical" evidence="1">
    <location>
        <begin position="86"/>
        <end position="108"/>
    </location>
</feature>
<evidence type="ECO:0000313" key="3">
    <source>
        <dbReference type="Proteomes" id="UP000291469"/>
    </source>
</evidence>
<feature type="transmembrane region" description="Helical" evidence="1">
    <location>
        <begin position="20"/>
        <end position="40"/>
    </location>
</feature>
<accession>A0A411YES4</accession>
<feature type="transmembrane region" description="Helical" evidence="1">
    <location>
        <begin position="120"/>
        <end position="138"/>
    </location>
</feature>
<evidence type="ECO:0000256" key="1">
    <source>
        <dbReference type="SAM" id="Phobius"/>
    </source>
</evidence>
<dbReference type="EMBL" id="CP036402">
    <property type="protein sequence ID" value="QBI19691.1"/>
    <property type="molecule type" value="Genomic_DNA"/>
</dbReference>
<name>A0A411YES4_9ACTN</name>
<dbReference type="AlphaFoldDB" id="A0A411YES4"/>